<reference evidence="1 2" key="1">
    <citation type="submission" date="2015-05" db="EMBL/GenBank/DDBJ databases">
        <title>Photobacterium galathea sp. nov.</title>
        <authorList>
            <person name="Machado H."/>
            <person name="Gram L."/>
        </authorList>
    </citation>
    <scope>NUCLEOTIDE SEQUENCE [LARGE SCALE GENOMIC DNA]</scope>
    <source>
        <strain evidence="1 2">DSM 22954</strain>
    </source>
</reference>
<accession>A0A0J1K879</accession>
<name>A0A0J1K879_9GAMM</name>
<evidence type="ECO:0000313" key="1">
    <source>
        <dbReference type="EMBL" id="KLV10552.1"/>
    </source>
</evidence>
<dbReference type="Proteomes" id="UP000035909">
    <property type="component" value="Unassembled WGS sequence"/>
</dbReference>
<dbReference type="AlphaFoldDB" id="A0A0J1K879"/>
<protein>
    <submittedName>
        <fullName evidence="1">Uncharacterized protein</fullName>
    </submittedName>
</protein>
<proteinExistence type="predicted"/>
<comment type="caution">
    <text evidence="1">The sequence shown here is derived from an EMBL/GenBank/DDBJ whole genome shotgun (WGS) entry which is preliminary data.</text>
</comment>
<gene>
    <name evidence="1" type="ORF">ABT57_08470</name>
</gene>
<sequence length="105" mass="11955">MFRPVYPMSQADSPETMLRSLHHLRQRAGIGQLLFPCEEFSIVCDQAAILLRMLEQTEDHAEDRPPVCKTAFAEVFNAIVGCQEQLETLLLLRDEIDKTIARLPS</sequence>
<organism evidence="1 2">
    <name type="scientific">Photobacterium ganghwense</name>
    <dbReference type="NCBI Taxonomy" id="320778"/>
    <lineage>
        <taxon>Bacteria</taxon>
        <taxon>Pseudomonadati</taxon>
        <taxon>Pseudomonadota</taxon>
        <taxon>Gammaproteobacteria</taxon>
        <taxon>Vibrionales</taxon>
        <taxon>Vibrionaceae</taxon>
        <taxon>Photobacterium</taxon>
    </lineage>
</organism>
<keyword evidence="2" id="KW-1185">Reference proteome</keyword>
<dbReference type="EMBL" id="LDOU01000006">
    <property type="protein sequence ID" value="KLV10552.1"/>
    <property type="molecule type" value="Genomic_DNA"/>
</dbReference>
<evidence type="ECO:0000313" key="2">
    <source>
        <dbReference type="Proteomes" id="UP000035909"/>
    </source>
</evidence>
<dbReference type="PATRIC" id="fig|320778.3.peg.1836"/>